<sequence length="730" mass="78055">MSTTVHRQCTLCEAHCGIRVEVEGAEVLKITGDPDDHRSRGYICPKSQALKDLLEDPDRLRTPVRRIADGWEELSWDEAIAFASEGLRRTQERHGRHAVANYLGNPGAHTWSLFSFLALRIALGSRNNHSASSTDQLPQHAVATEMFGNPVALPIPDVDRTDHLLVIGANPAVSNGSILSAPGIRDRLRDIGERGGKVVVVDPRRTETAKLAAEHLQVRPGSDPFLLLGMLHTLFHESLVAPGHLAAFTDGLDELRSLVADWSPERVADLVGVDAGTIARTAREFAAAPTAAAYGRVGVCQQTTGSVTHWLITVLNAVTGNLDRVGGAMFTTPAVDALPLFRLLNRIGFGAKLQRTRTQRVSGQPDVLGEFPISGLADEILTPGQDQVRALVVFAGNPVLSAPGGRRLDEALESLDFMVAVDSFVTETTRHADVILPAVSPLERDDLDLIISAFSSSNHVRYNPAAVPPRAGGRDDWQVLDDLTRGVGRGRVGRPIALLTGALGRLGLAGPATVAQLALAAGPHGVLRRGPRKGLTLGRIKAREHGVDLGPLQPRLPGTLTTRDGRLALAPRVLLDEAAKLEELAVTRERARTDGFDLTLIGRRSTRSNNSWLHNSARLMKGPDRCTALLHPDDARDRGVADGDRVRVSSRVGTIEVPVQVSDEVLRGVVSIPHGFGHDRPGVGWTVAASKPGASVNDITDPTVLDGLSGSAAFNAVPVRVEPARVPAVA</sequence>
<dbReference type="Gene3D" id="3.40.50.740">
    <property type="match status" value="1"/>
</dbReference>
<evidence type="ECO:0000256" key="1">
    <source>
        <dbReference type="ARBA" id="ARBA00010312"/>
    </source>
</evidence>
<evidence type="ECO:0000313" key="6">
    <source>
        <dbReference type="EMBL" id="CAB4896016.1"/>
    </source>
</evidence>
<evidence type="ECO:0000256" key="2">
    <source>
        <dbReference type="ARBA" id="ARBA00022723"/>
    </source>
</evidence>
<name>A0A6J7FKM8_9ZZZZ</name>
<dbReference type="GO" id="GO:0051536">
    <property type="term" value="F:iron-sulfur cluster binding"/>
    <property type="evidence" value="ECO:0007669"/>
    <property type="project" value="UniProtKB-KW"/>
</dbReference>
<dbReference type="GO" id="GO:0043546">
    <property type="term" value="F:molybdopterin cofactor binding"/>
    <property type="evidence" value="ECO:0007669"/>
    <property type="project" value="InterPro"/>
</dbReference>
<organism evidence="6">
    <name type="scientific">freshwater metagenome</name>
    <dbReference type="NCBI Taxonomy" id="449393"/>
    <lineage>
        <taxon>unclassified sequences</taxon>
        <taxon>metagenomes</taxon>
        <taxon>ecological metagenomes</taxon>
    </lineage>
</organism>
<dbReference type="SUPFAM" id="SSF50692">
    <property type="entry name" value="ADC-like"/>
    <property type="match status" value="1"/>
</dbReference>
<dbReference type="EMBL" id="CAFBMK010000010">
    <property type="protein sequence ID" value="CAB4896016.1"/>
    <property type="molecule type" value="Genomic_DNA"/>
</dbReference>
<dbReference type="GO" id="GO:0016491">
    <property type="term" value="F:oxidoreductase activity"/>
    <property type="evidence" value="ECO:0007669"/>
    <property type="project" value="InterPro"/>
</dbReference>
<dbReference type="PANTHER" id="PTHR43742:SF2">
    <property type="entry name" value="ASSIMILATORY NITRATE REDUCTASE CATALYTIC SUBUNIT"/>
    <property type="match status" value="1"/>
</dbReference>
<dbReference type="SMART" id="SM00926">
    <property type="entry name" value="Molybdop_Fe4S4"/>
    <property type="match status" value="1"/>
</dbReference>
<dbReference type="Pfam" id="PF01568">
    <property type="entry name" value="Molydop_binding"/>
    <property type="match status" value="1"/>
</dbReference>
<evidence type="ECO:0000259" key="5">
    <source>
        <dbReference type="PROSITE" id="PS51669"/>
    </source>
</evidence>
<dbReference type="Gene3D" id="2.20.25.90">
    <property type="entry name" value="ADC-like domains"/>
    <property type="match status" value="1"/>
</dbReference>
<gene>
    <name evidence="6" type="ORF">UFOPK3564_00301</name>
</gene>
<dbReference type="Gene3D" id="2.40.40.20">
    <property type="match status" value="1"/>
</dbReference>
<dbReference type="InterPro" id="IPR006963">
    <property type="entry name" value="Mopterin_OxRdtase_4Fe-4S_dom"/>
</dbReference>
<protein>
    <submittedName>
        <fullName evidence="6">Unannotated protein</fullName>
    </submittedName>
</protein>
<dbReference type="InterPro" id="IPR050612">
    <property type="entry name" value="Prok_Mopterin_Oxidored"/>
</dbReference>
<proteinExistence type="inferred from homology"/>
<evidence type="ECO:0000256" key="4">
    <source>
        <dbReference type="ARBA" id="ARBA00023014"/>
    </source>
</evidence>
<dbReference type="PROSITE" id="PS51669">
    <property type="entry name" value="4FE4S_MOW_BIS_MGD"/>
    <property type="match status" value="1"/>
</dbReference>
<dbReference type="PANTHER" id="PTHR43742">
    <property type="entry name" value="TRIMETHYLAMINE-N-OXIDE REDUCTASE"/>
    <property type="match status" value="1"/>
</dbReference>
<dbReference type="InterPro" id="IPR006657">
    <property type="entry name" value="MoPterin_dinucl-bd_dom"/>
</dbReference>
<keyword evidence="4" id="KW-0411">Iron-sulfur</keyword>
<dbReference type="Pfam" id="PF04879">
    <property type="entry name" value="Molybdop_Fe4S4"/>
    <property type="match status" value="1"/>
</dbReference>
<evidence type="ECO:0000256" key="3">
    <source>
        <dbReference type="ARBA" id="ARBA00023004"/>
    </source>
</evidence>
<dbReference type="AlphaFoldDB" id="A0A6J7FKM8"/>
<feature type="domain" description="4Fe-4S Mo/W bis-MGD-type" evidence="5">
    <location>
        <begin position="2"/>
        <end position="58"/>
    </location>
</feature>
<dbReference type="Pfam" id="PF00384">
    <property type="entry name" value="Molybdopterin"/>
    <property type="match status" value="1"/>
</dbReference>
<dbReference type="InterPro" id="IPR009010">
    <property type="entry name" value="Asp_de-COase-like_dom_sf"/>
</dbReference>
<dbReference type="GO" id="GO:0046872">
    <property type="term" value="F:metal ion binding"/>
    <property type="evidence" value="ECO:0007669"/>
    <property type="project" value="UniProtKB-KW"/>
</dbReference>
<accession>A0A6J7FKM8</accession>
<keyword evidence="3" id="KW-0408">Iron</keyword>
<keyword evidence="2" id="KW-0479">Metal-binding</keyword>
<dbReference type="SUPFAM" id="SSF53706">
    <property type="entry name" value="Formate dehydrogenase/DMSO reductase, domains 1-3"/>
    <property type="match status" value="1"/>
</dbReference>
<dbReference type="CDD" id="cd02782">
    <property type="entry name" value="MopB_CT_1"/>
    <property type="match status" value="1"/>
</dbReference>
<dbReference type="Gene3D" id="3.40.228.10">
    <property type="entry name" value="Dimethylsulfoxide Reductase, domain 2"/>
    <property type="match status" value="1"/>
</dbReference>
<comment type="similarity">
    <text evidence="1">Belongs to the prokaryotic molybdopterin-containing oxidoreductase family.</text>
</comment>
<dbReference type="InterPro" id="IPR006656">
    <property type="entry name" value="Mopterin_OxRdtase"/>
</dbReference>
<reference evidence="6" key="1">
    <citation type="submission" date="2020-05" db="EMBL/GenBank/DDBJ databases">
        <authorList>
            <person name="Chiriac C."/>
            <person name="Salcher M."/>
            <person name="Ghai R."/>
            <person name="Kavagutti S V."/>
        </authorList>
    </citation>
    <scope>NUCLEOTIDE SEQUENCE</scope>
</reference>